<dbReference type="KEGG" id="aez:C3E78_12670"/>
<reference evidence="2" key="1">
    <citation type="submission" date="2018-01" db="EMBL/GenBank/DDBJ databases">
        <authorList>
            <person name="Li J."/>
        </authorList>
    </citation>
    <scope>NUCLEOTIDE SEQUENCE [LARGE SCALE GENOMIC DNA]</scope>
    <source>
        <strain evidence="2">592</strain>
    </source>
</reference>
<proteinExistence type="predicted"/>
<accession>A0A2S0WNR4</accession>
<sequence length="145" mass="15406">MRTRSQDGTATIEFVWLTLLLLVPFVYILVAVFDTQRASYGVSTASRSAARAFLQAPDPAAAEKRARLAARVALEDQGLDGASVRITCLPSSAECLQPGSSVRVVVRATQPLPLTPSALGSQLGGVTVDSTHTEPYGSFRKERSG</sequence>
<dbReference type="Proteomes" id="UP000244384">
    <property type="component" value="Chromosome"/>
</dbReference>
<name>A0A2S0WNR4_9ACTN</name>
<dbReference type="RefSeq" id="WP_108578919.1">
    <property type="nucleotide sequence ID" value="NZ_CP026952.1"/>
</dbReference>
<dbReference type="EMBL" id="CP026952">
    <property type="protein sequence ID" value="AWB92989.1"/>
    <property type="molecule type" value="Genomic_DNA"/>
</dbReference>
<keyword evidence="2" id="KW-1185">Reference proteome</keyword>
<gene>
    <name evidence="1" type="ORF">C3E78_12670</name>
</gene>
<organism evidence="1 2">
    <name type="scientific">Aeromicrobium chenweiae</name>
    <dbReference type="NCBI Taxonomy" id="2079793"/>
    <lineage>
        <taxon>Bacteria</taxon>
        <taxon>Bacillati</taxon>
        <taxon>Actinomycetota</taxon>
        <taxon>Actinomycetes</taxon>
        <taxon>Propionibacteriales</taxon>
        <taxon>Nocardioidaceae</taxon>
        <taxon>Aeromicrobium</taxon>
    </lineage>
</organism>
<dbReference type="AlphaFoldDB" id="A0A2S0WNR4"/>
<protein>
    <submittedName>
        <fullName evidence="1">Uncharacterized protein</fullName>
    </submittedName>
</protein>
<accession>A0A5F2EWI5</accession>
<dbReference type="OrthoDB" id="3746929at2"/>
<evidence type="ECO:0000313" key="1">
    <source>
        <dbReference type="EMBL" id="AWB92989.1"/>
    </source>
</evidence>
<evidence type="ECO:0000313" key="2">
    <source>
        <dbReference type="Proteomes" id="UP000244384"/>
    </source>
</evidence>